<reference evidence="1" key="2">
    <citation type="submission" date="2020-11" db="EMBL/GenBank/DDBJ databases">
        <authorList>
            <person name="McCartney M.A."/>
            <person name="Auch B."/>
            <person name="Kono T."/>
            <person name="Mallez S."/>
            <person name="Becker A."/>
            <person name="Gohl D.M."/>
            <person name="Silverstein K.A.T."/>
            <person name="Koren S."/>
            <person name="Bechman K.B."/>
            <person name="Herman A."/>
            <person name="Abrahante J.E."/>
            <person name="Garbe J."/>
        </authorList>
    </citation>
    <scope>NUCLEOTIDE SEQUENCE</scope>
    <source>
        <strain evidence="1">Duluth1</strain>
        <tissue evidence="1">Whole animal</tissue>
    </source>
</reference>
<accession>A0A9D4R0B2</accession>
<reference evidence="1" key="1">
    <citation type="journal article" date="2019" name="bioRxiv">
        <title>The Genome of the Zebra Mussel, Dreissena polymorpha: A Resource for Invasive Species Research.</title>
        <authorList>
            <person name="McCartney M.A."/>
            <person name="Auch B."/>
            <person name="Kono T."/>
            <person name="Mallez S."/>
            <person name="Zhang Y."/>
            <person name="Obille A."/>
            <person name="Becker A."/>
            <person name="Abrahante J.E."/>
            <person name="Garbe J."/>
            <person name="Badalamenti J.P."/>
            <person name="Herman A."/>
            <person name="Mangelson H."/>
            <person name="Liachko I."/>
            <person name="Sullivan S."/>
            <person name="Sone E.D."/>
            <person name="Koren S."/>
            <person name="Silverstein K.A.T."/>
            <person name="Beckman K.B."/>
            <person name="Gohl D.M."/>
        </authorList>
    </citation>
    <scope>NUCLEOTIDE SEQUENCE</scope>
    <source>
        <strain evidence="1">Duluth1</strain>
        <tissue evidence="1">Whole animal</tissue>
    </source>
</reference>
<sequence>MRLHRFINRNTRDNVVSSMCPHRNSLLVLARAKTLYHMMVESPVSPLFRLHGGHSRWAEVAFVRSLTTRGAVISSGRTVNIVTLHWLIWIDAREFKQRDLLRATVYAVC</sequence>
<name>A0A9D4R0B2_DREPO</name>
<dbReference type="AlphaFoldDB" id="A0A9D4R0B2"/>
<comment type="caution">
    <text evidence="1">The sequence shown here is derived from an EMBL/GenBank/DDBJ whole genome shotgun (WGS) entry which is preliminary data.</text>
</comment>
<evidence type="ECO:0000313" key="1">
    <source>
        <dbReference type="EMBL" id="KAH3848640.1"/>
    </source>
</evidence>
<gene>
    <name evidence="1" type="ORF">DPMN_091020</name>
</gene>
<keyword evidence="2" id="KW-1185">Reference proteome</keyword>
<dbReference type="EMBL" id="JAIWYP010000003">
    <property type="protein sequence ID" value="KAH3848640.1"/>
    <property type="molecule type" value="Genomic_DNA"/>
</dbReference>
<organism evidence="1 2">
    <name type="scientific">Dreissena polymorpha</name>
    <name type="common">Zebra mussel</name>
    <name type="synonym">Mytilus polymorpha</name>
    <dbReference type="NCBI Taxonomy" id="45954"/>
    <lineage>
        <taxon>Eukaryota</taxon>
        <taxon>Metazoa</taxon>
        <taxon>Spiralia</taxon>
        <taxon>Lophotrochozoa</taxon>
        <taxon>Mollusca</taxon>
        <taxon>Bivalvia</taxon>
        <taxon>Autobranchia</taxon>
        <taxon>Heteroconchia</taxon>
        <taxon>Euheterodonta</taxon>
        <taxon>Imparidentia</taxon>
        <taxon>Neoheterodontei</taxon>
        <taxon>Myida</taxon>
        <taxon>Dreissenoidea</taxon>
        <taxon>Dreissenidae</taxon>
        <taxon>Dreissena</taxon>
    </lineage>
</organism>
<dbReference type="Proteomes" id="UP000828390">
    <property type="component" value="Unassembled WGS sequence"/>
</dbReference>
<protein>
    <submittedName>
        <fullName evidence="1">Uncharacterized protein</fullName>
    </submittedName>
</protein>
<proteinExistence type="predicted"/>
<evidence type="ECO:0000313" key="2">
    <source>
        <dbReference type="Proteomes" id="UP000828390"/>
    </source>
</evidence>